<dbReference type="Proteomes" id="UP001381693">
    <property type="component" value="Unassembled WGS sequence"/>
</dbReference>
<dbReference type="Pfam" id="PF00454">
    <property type="entry name" value="PI3_PI4_kinase"/>
    <property type="match status" value="1"/>
</dbReference>
<dbReference type="SUPFAM" id="SSF48371">
    <property type="entry name" value="ARM repeat"/>
    <property type="match status" value="1"/>
</dbReference>
<dbReference type="PROSITE" id="PS51547">
    <property type="entry name" value="C2_PI3K"/>
    <property type="match status" value="1"/>
</dbReference>
<dbReference type="Gene3D" id="1.10.1070.11">
    <property type="entry name" value="Phosphatidylinositol 3-/4-kinase, catalytic domain"/>
    <property type="match status" value="1"/>
</dbReference>
<dbReference type="GO" id="GO:0016303">
    <property type="term" value="F:1-phosphatidylinositol-3-kinase activity"/>
    <property type="evidence" value="ECO:0007669"/>
    <property type="project" value="UniProtKB-EC"/>
</dbReference>
<name>A0AAN8XC89_HALRR</name>
<dbReference type="InterPro" id="IPR042236">
    <property type="entry name" value="PI3K_accessory_sf"/>
</dbReference>
<dbReference type="InterPro" id="IPR011009">
    <property type="entry name" value="Kinase-like_dom_sf"/>
</dbReference>
<dbReference type="Pfam" id="PF00613">
    <property type="entry name" value="PI3Ka"/>
    <property type="match status" value="1"/>
</dbReference>
<proteinExistence type="inferred from homology"/>
<dbReference type="InterPro" id="IPR016024">
    <property type="entry name" value="ARM-type_fold"/>
</dbReference>
<dbReference type="PANTHER" id="PTHR10048">
    <property type="entry name" value="PHOSPHATIDYLINOSITOL KINASE"/>
    <property type="match status" value="1"/>
</dbReference>
<evidence type="ECO:0000256" key="4">
    <source>
        <dbReference type="ARBA" id="ARBA00022777"/>
    </source>
</evidence>
<dbReference type="EMBL" id="JAXCGZ010009570">
    <property type="protein sequence ID" value="KAK7076709.1"/>
    <property type="molecule type" value="Genomic_DNA"/>
</dbReference>
<gene>
    <name evidence="11" type="primary">PIK3CB_2</name>
    <name evidence="11" type="ORF">SK128_011460</name>
</gene>
<comment type="caution">
    <text evidence="11">The sequence shown here is derived from an EMBL/GenBank/DDBJ whole genome shotgun (WGS) entry which is preliminary data.</text>
</comment>
<dbReference type="SMART" id="SM00142">
    <property type="entry name" value="PI3K_C2"/>
    <property type="match status" value="1"/>
</dbReference>
<dbReference type="PROSITE" id="PS50290">
    <property type="entry name" value="PI3_4_KINASE_3"/>
    <property type="match status" value="1"/>
</dbReference>
<dbReference type="PROSITE" id="PS51546">
    <property type="entry name" value="PI3K_RBD"/>
    <property type="match status" value="1"/>
</dbReference>
<reference evidence="11 12" key="1">
    <citation type="submission" date="2023-11" db="EMBL/GenBank/DDBJ databases">
        <title>Halocaridina rubra genome assembly.</title>
        <authorList>
            <person name="Smith C."/>
        </authorList>
    </citation>
    <scope>NUCLEOTIDE SEQUENCE [LARGE SCALE GENOMIC DNA]</scope>
    <source>
        <strain evidence="11">EP-1</strain>
        <tissue evidence="11">Whole</tissue>
    </source>
</reference>
<dbReference type="Pfam" id="PF00794">
    <property type="entry name" value="PI3K_rbd"/>
    <property type="match status" value="1"/>
</dbReference>
<dbReference type="InterPro" id="IPR015433">
    <property type="entry name" value="PI3/4_kinase"/>
</dbReference>
<dbReference type="GO" id="GO:0016477">
    <property type="term" value="P:cell migration"/>
    <property type="evidence" value="ECO:0007669"/>
    <property type="project" value="TreeGrafter"/>
</dbReference>
<dbReference type="InterPro" id="IPR000341">
    <property type="entry name" value="PI3K_Ras-bd_dom"/>
</dbReference>
<dbReference type="SUPFAM" id="SSF49562">
    <property type="entry name" value="C2 domain (Calcium/lipid-binding domain, CaLB)"/>
    <property type="match status" value="1"/>
</dbReference>
<evidence type="ECO:0000313" key="12">
    <source>
        <dbReference type="Proteomes" id="UP001381693"/>
    </source>
</evidence>
<organism evidence="11 12">
    <name type="scientific">Halocaridina rubra</name>
    <name type="common">Hawaiian red shrimp</name>
    <dbReference type="NCBI Taxonomy" id="373956"/>
    <lineage>
        <taxon>Eukaryota</taxon>
        <taxon>Metazoa</taxon>
        <taxon>Ecdysozoa</taxon>
        <taxon>Arthropoda</taxon>
        <taxon>Crustacea</taxon>
        <taxon>Multicrustacea</taxon>
        <taxon>Malacostraca</taxon>
        <taxon>Eumalacostraca</taxon>
        <taxon>Eucarida</taxon>
        <taxon>Decapoda</taxon>
        <taxon>Pleocyemata</taxon>
        <taxon>Caridea</taxon>
        <taxon>Atyoidea</taxon>
        <taxon>Atyidae</taxon>
        <taxon>Halocaridina</taxon>
    </lineage>
</organism>
<dbReference type="AlphaFoldDB" id="A0AAN8XC89"/>
<dbReference type="InterPro" id="IPR002420">
    <property type="entry name" value="PI3K-type_C2_dom"/>
</dbReference>
<dbReference type="FunFam" id="3.30.1010.10:FF:000008">
    <property type="entry name" value="Phosphatidylinositol 4,5-bisphosphate 3-kinase catalytic subunit gamma"/>
    <property type="match status" value="1"/>
</dbReference>
<dbReference type="InterPro" id="IPR018936">
    <property type="entry name" value="PI3/4_kinase_CS"/>
</dbReference>
<feature type="domain" description="PI3K/PI4K catalytic" evidence="7">
    <location>
        <begin position="574"/>
        <end position="792"/>
    </location>
</feature>
<keyword evidence="4" id="KW-0418">Kinase</keyword>
<dbReference type="SMART" id="SM00145">
    <property type="entry name" value="PI3Ka"/>
    <property type="match status" value="1"/>
</dbReference>
<accession>A0AAN8XC89</accession>
<evidence type="ECO:0000256" key="2">
    <source>
        <dbReference type="ARBA" id="ARBA00022679"/>
    </source>
</evidence>
<dbReference type="GO" id="GO:0005886">
    <property type="term" value="C:plasma membrane"/>
    <property type="evidence" value="ECO:0007669"/>
    <property type="project" value="TreeGrafter"/>
</dbReference>
<sequence length="792" mass="91561">MAGNWFRGGRLVTKLYQVQSTFTFRVSPDIMTKEFLNLALTKLAVTFVMEEPFETYVLKTPGKEEYLISEVPLSQYMYVREYVCQDEISAIPLVVVHRGTIQVDLDNIYERIEDFGVKHLRNSFSSMTLKKKSNIFMSSWTLEDNFNFQVGTITKLNLESEDQIEVMVEAGLYHGSIALCETQMTKDAAVSDGTAVLDEMLTFPIYVCNLPRNTRLCLAIYEVSRSAKVGKARSGLSKQETYKNPLAWVNTSVYDYRNQLKGGSMTLYAWKVFEGDVDLPNPLGTLVSNPDHDQALTLTITFARYSSSSSIIFPAKDRIISMARENPPTDEIVQSPSMMEEVRQIADRDPLTELHEQERKLLWSLRYVCRLEVPHVLPKLLQCVEWNNKSEVAEMIALLDIWPRLSPENALELLDYAYAEPTVRSYAIECLAHISDDDLLLYLLQLVQALKHENYLYCHLVEFLLNRALRNMRIGHFFFWHLRSEMHVPAVSIRFGLILEAYCRGSVEHMKILLRQLEALNKFKEIREIVSENRSVRERAEKLMRDYMKQPKIRPALSHFLNPIDPMYRISTIRHEDCKFKDSKMAPLWLVFENGDTRGKNIYLLYKEGDDLRQDMLTLQMIRIMDKLWKENGLDLRMNPYSCMSTDNREGIIQVVLNADTIANIQRQKGMFSATCAFRKGSLLAWLKDHNNTEASLNKAIHEFTLSCAGYCVATYVLGIADRHSDNIMILKNGQLFHIDFGHILGHFKEKFGIKRERQPFVLTHDFIHVITKGRQTRSEEFIKFKGVCEQA</sequence>
<evidence type="ECO:0000256" key="5">
    <source>
        <dbReference type="ARBA" id="ARBA00022840"/>
    </source>
</evidence>
<dbReference type="InterPro" id="IPR036940">
    <property type="entry name" value="PI3/4_kinase_cat_sf"/>
</dbReference>
<evidence type="ECO:0000259" key="7">
    <source>
        <dbReference type="PROSITE" id="PS50290"/>
    </source>
</evidence>
<dbReference type="EC" id="2.7.1.137" evidence="1"/>
<dbReference type="InterPro" id="IPR001263">
    <property type="entry name" value="PI3K_accessory_dom"/>
</dbReference>
<keyword evidence="5" id="KW-0067">ATP-binding</keyword>
<keyword evidence="12" id="KW-1185">Reference proteome</keyword>
<dbReference type="GO" id="GO:0035005">
    <property type="term" value="F:1-phosphatidylinositol-4-phosphate 3-kinase activity"/>
    <property type="evidence" value="ECO:0007669"/>
    <property type="project" value="TreeGrafter"/>
</dbReference>
<dbReference type="PROSITE" id="PS00916">
    <property type="entry name" value="PI3_4_KINASE_2"/>
    <property type="match status" value="1"/>
</dbReference>
<protein>
    <recommendedName>
        <fullName evidence="1">phosphatidylinositol 3-kinase</fullName>
        <ecNumber evidence="1">2.7.1.137</ecNumber>
    </recommendedName>
</protein>
<dbReference type="Gene3D" id="1.25.40.70">
    <property type="entry name" value="Phosphatidylinositol 3-kinase, accessory domain (PIK)"/>
    <property type="match status" value="1"/>
</dbReference>
<keyword evidence="2 11" id="KW-0808">Transferase</keyword>
<dbReference type="GO" id="GO:0043491">
    <property type="term" value="P:phosphatidylinositol 3-kinase/protein kinase B signal transduction"/>
    <property type="evidence" value="ECO:0007669"/>
    <property type="project" value="TreeGrafter"/>
</dbReference>
<feature type="domain" description="PIK helical" evidence="8">
    <location>
        <begin position="328"/>
        <end position="505"/>
    </location>
</feature>
<dbReference type="Gene3D" id="3.30.1010.10">
    <property type="entry name" value="Phosphatidylinositol 3-kinase Catalytic Subunit, Chain A, domain 4"/>
    <property type="match status" value="1"/>
</dbReference>
<evidence type="ECO:0000259" key="8">
    <source>
        <dbReference type="PROSITE" id="PS51545"/>
    </source>
</evidence>
<dbReference type="Gene3D" id="2.60.40.150">
    <property type="entry name" value="C2 domain"/>
    <property type="match status" value="1"/>
</dbReference>
<evidence type="ECO:0000313" key="11">
    <source>
        <dbReference type="EMBL" id="KAK7076709.1"/>
    </source>
</evidence>
<dbReference type="PROSITE" id="PS51545">
    <property type="entry name" value="PIK_HELICAL"/>
    <property type="match status" value="1"/>
</dbReference>
<dbReference type="GO" id="GO:0040012">
    <property type="term" value="P:regulation of locomotion"/>
    <property type="evidence" value="ECO:0007669"/>
    <property type="project" value="UniProtKB-ARBA"/>
</dbReference>
<evidence type="ECO:0000256" key="6">
    <source>
        <dbReference type="PROSITE-ProRule" id="PRU00880"/>
    </source>
</evidence>
<dbReference type="GO" id="GO:0005737">
    <property type="term" value="C:cytoplasm"/>
    <property type="evidence" value="ECO:0007669"/>
    <property type="project" value="TreeGrafter"/>
</dbReference>
<dbReference type="GO" id="GO:0005524">
    <property type="term" value="F:ATP binding"/>
    <property type="evidence" value="ECO:0007669"/>
    <property type="project" value="UniProtKB-KW"/>
</dbReference>
<evidence type="ECO:0000256" key="3">
    <source>
        <dbReference type="ARBA" id="ARBA00022741"/>
    </source>
</evidence>
<dbReference type="Pfam" id="PF00792">
    <property type="entry name" value="PI3K_C2"/>
    <property type="match status" value="1"/>
</dbReference>
<feature type="domain" description="C2 PI3K-type" evidence="10">
    <location>
        <begin position="142"/>
        <end position="303"/>
    </location>
</feature>
<dbReference type="SUPFAM" id="SSF54236">
    <property type="entry name" value="Ubiquitin-like"/>
    <property type="match status" value="1"/>
</dbReference>
<dbReference type="GO" id="GO:0005942">
    <property type="term" value="C:phosphatidylinositol 3-kinase complex"/>
    <property type="evidence" value="ECO:0007669"/>
    <property type="project" value="TreeGrafter"/>
</dbReference>
<evidence type="ECO:0000259" key="10">
    <source>
        <dbReference type="PROSITE" id="PS51547"/>
    </source>
</evidence>
<feature type="domain" description="PI3K-RBD" evidence="9">
    <location>
        <begin position="8"/>
        <end position="95"/>
    </location>
</feature>
<dbReference type="InterPro" id="IPR000403">
    <property type="entry name" value="PI3/4_kinase_cat_dom"/>
</dbReference>
<evidence type="ECO:0000256" key="1">
    <source>
        <dbReference type="ARBA" id="ARBA00012073"/>
    </source>
</evidence>
<dbReference type="InterPro" id="IPR035892">
    <property type="entry name" value="C2_domain_sf"/>
</dbReference>
<dbReference type="GO" id="GO:0048015">
    <property type="term" value="P:phosphatidylinositol-mediated signaling"/>
    <property type="evidence" value="ECO:0007669"/>
    <property type="project" value="TreeGrafter"/>
</dbReference>
<keyword evidence="3" id="KW-0547">Nucleotide-binding</keyword>
<dbReference type="SUPFAM" id="SSF56112">
    <property type="entry name" value="Protein kinase-like (PK-like)"/>
    <property type="match status" value="1"/>
</dbReference>
<dbReference type="PANTHER" id="PTHR10048:SF118">
    <property type="entry name" value="PI-3 KINASE"/>
    <property type="match status" value="1"/>
</dbReference>
<evidence type="ECO:0000259" key="9">
    <source>
        <dbReference type="PROSITE" id="PS51546"/>
    </source>
</evidence>
<comment type="similarity">
    <text evidence="6">Belongs to the PI3/PI4-kinase family.</text>
</comment>
<dbReference type="Gene3D" id="3.10.20.90">
    <property type="entry name" value="Phosphatidylinositol 3-kinase Catalytic Subunit, Chain A, domain 1"/>
    <property type="match status" value="1"/>
</dbReference>
<dbReference type="InterPro" id="IPR029071">
    <property type="entry name" value="Ubiquitin-like_domsf"/>
</dbReference>
<dbReference type="SMART" id="SM00146">
    <property type="entry name" value="PI3Kc"/>
    <property type="match status" value="1"/>
</dbReference>